<feature type="region of interest" description="Disordered" evidence="1">
    <location>
        <begin position="313"/>
        <end position="385"/>
    </location>
</feature>
<feature type="compositionally biased region" description="Gly residues" evidence="1">
    <location>
        <begin position="225"/>
        <end position="238"/>
    </location>
</feature>
<feature type="compositionally biased region" description="Low complexity" evidence="1">
    <location>
        <begin position="317"/>
        <end position="328"/>
    </location>
</feature>
<gene>
    <name evidence="2" type="ORF">FB566_3723</name>
</gene>
<dbReference type="InParanoid" id="A0A543B013"/>
<reference evidence="2 3" key="1">
    <citation type="submission" date="2019-06" db="EMBL/GenBank/DDBJ databases">
        <title>Sequencing the genomes of 1000 actinobacteria strains.</title>
        <authorList>
            <person name="Klenk H.-P."/>
        </authorList>
    </citation>
    <scope>NUCLEOTIDE SEQUENCE [LARGE SCALE GENOMIC DNA]</scope>
    <source>
        <strain evidence="2 3">DSM 45928</strain>
    </source>
</reference>
<dbReference type="AlphaFoldDB" id="A0A543B013"/>
<feature type="compositionally biased region" description="Gly residues" evidence="1">
    <location>
        <begin position="331"/>
        <end position="340"/>
    </location>
</feature>
<proteinExistence type="predicted"/>
<dbReference type="OrthoDB" id="5185161at2"/>
<dbReference type="Proteomes" id="UP000317043">
    <property type="component" value="Unassembled WGS sequence"/>
</dbReference>
<feature type="region of interest" description="Disordered" evidence="1">
    <location>
        <begin position="135"/>
        <end position="171"/>
    </location>
</feature>
<protein>
    <recommendedName>
        <fullName evidence="4">PPE family protein</fullName>
    </recommendedName>
</protein>
<feature type="compositionally biased region" description="Basic and acidic residues" evidence="1">
    <location>
        <begin position="154"/>
        <end position="167"/>
    </location>
</feature>
<dbReference type="EMBL" id="VFOW01000001">
    <property type="protein sequence ID" value="TQL78146.1"/>
    <property type="molecule type" value="Genomic_DNA"/>
</dbReference>
<dbReference type="SUPFAM" id="SSF140453">
    <property type="entry name" value="EsxAB dimer-like"/>
    <property type="match status" value="1"/>
</dbReference>
<name>A0A543B013_9ACTN</name>
<keyword evidence="3" id="KW-1185">Reference proteome</keyword>
<sequence length="385" mass="39640">MPSFWQLEAYFQGVNPGPPANSSQANWLASAAEARQLADELVKNVEILKQFWSGPAANAYYDAMRAIAEFAAALATDMTNMANGLSQMSMMASTIKPQALSIINSARHHSYTRAAAIAPLMGLLSQLSSSYTSNRGNYWKEPSQAPKQLPQAGNEKEAQPQKGREAGKVSPVDLLDGLQDLRKITEIGKYIYDAFNPDDFPSGVIGTVPGNGDLPGWPSLPNLPGPGGGDGGIPGWDGNGPLPDPDHPDYQPLPEPETELTDPNAPPETSLASAAPSGMVGPPPALSLATGAGPGMGGGMGAVPMAGMGMGMGAAGSGARSAPSSSPGGRPPGGMMGPGMMGAPMRGGQQQDEESGHHTWLTEDEMAWDGDAAPAAVVDRPTSAG</sequence>
<dbReference type="RefSeq" id="WP_142042151.1">
    <property type="nucleotide sequence ID" value="NZ_JBHTGS010000001.1"/>
</dbReference>
<evidence type="ECO:0000313" key="3">
    <source>
        <dbReference type="Proteomes" id="UP000317043"/>
    </source>
</evidence>
<feature type="region of interest" description="Disordered" evidence="1">
    <location>
        <begin position="211"/>
        <end position="287"/>
    </location>
</feature>
<dbReference type="InterPro" id="IPR036689">
    <property type="entry name" value="ESAT-6-like_sf"/>
</dbReference>
<evidence type="ECO:0000256" key="1">
    <source>
        <dbReference type="SAM" id="MobiDB-lite"/>
    </source>
</evidence>
<evidence type="ECO:0008006" key="4">
    <source>
        <dbReference type="Google" id="ProtNLM"/>
    </source>
</evidence>
<evidence type="ECO:0000313" key="2">
    <source>
        <dbReference type="EMBL" id="TQL78146.1"/>
    </source>
</evidence>
<organism evidence="2 3">
    <name type="scientific">Stackebrandtia endophytica</name>
    <dbReference type="NCBI Taxonomy" id="1496996"/>
    <lineage>
        <taxon>Bacteria</taxon>
        <taxon>Bacillati</taxon>
        <taxon>Actinomycetota</taxon>
        <taxon>Actinomycetes</taxon>
        <taxon>Glycomycetales</taxon>
        <taxon>Glycomycetaceae</taxon>
        <taxon>Stackebrandtia</taxon>
    </lineage>
</organism>
<comment type="caution">
    <text evidence="2">The sequence shown here is derived from an EMBL/GenBank/DDBJ whole genome shotgun (WGS) entry which is preliminary data.</text>
</comment>
<accession>A0A543B013</accession>